<dbReference type="AlphaFoldDB" id="A0A9Q0M811"/>
<evidence type="ECO:0000259" key="13">
    <source>
        <dbReference type="Pfam" id="PF03801"/>
    </source>
</evidence>
<dbReference type="GO" id="GO:0051301">
    <property type="term" value="P:cell division"/>
    <property type="evidence" value="ECO:0007669"/>
    <property type="project" value="UniProtKB-UniRule"/>
</dbReference>
<feature type="domain" description="Kinetochore protein Ndc80 CH" evidence="13">
    <location>
        <begin position="114"/>
        <end position="258"/>
    </location>
</feature>
<keyword evidence="7 10" id="KW-0539">Nucleus</keyword>
<feature type="compositionally biased region" description="Polar residues" evidence="12">
    <location>
        <begin position="118"/>
        <end position="136"/>
    </location>
</feature>
<dbReference type="Pfam" id="PF03801">
    <property type="entry name" value="Ndc80_HEC"/>
    <property type="match status" value="1"/>
</dbReference>
<keyword evidence="9 10" id="KW-0137">Centromere</keyword>
<dbReference type="Gene3D" id="1.10.418.30">
    <property type="entry name" value="Ncd80 complex, Ncd80 subunit"/>
    <property type="match status" value="1"/>
</dbReference>
<comment type="subcellular location">
    <subcellularLocation>
        <location evidence="10">Chromosome</location>
        <location evidence="10">Centromere</location>
        <location evidence="10">Kinetochore</location>
    </subcellularLocation>
    <subcellularLocation>
        <location evidence="10">Nucleus</location>
    </subcellularLocation>
</comment>
<dbReference type="GO" id="GO:0031262">
    <property type="term" value="C:Ndc80 complex"/>
    <property type="evidence" value="ECO:0007669"/>
    <property type="project" value="UniProtKB-UniRule"/>
</dbReference>
<feature type="coiled-coil region" evidence="11">
    <location>
        <begin position="573"/>
        <end position="660"/>
    </location>
</feature>
<evidence type="ECO:0000256" key="5">
    <source>
        <dbReference type="ARBA" id="ARBA00022838"/>
    </source>
</evidence>
<dbReference type="Proteomes" id="UP001142055">
    <property type="component" value="Chromosome 2"/>
</dbReference>
<keyword evidence="4 10" id="KW-0498">Mitosis</keyword>
<dbReference type="InterPro" id="IPR005550">
    <property type="entry name" value="Kinetochore_Ndc80"/>
</dbReference>
<evidence type="ECO:0000256" key="11">
    <source>
        <dbReference type="SAM" id="Coils"/>
    </source>
</evidence>
<comment type="subunit">
    <text evidence="10">Component of the NDC80 complex.</text>
</comment>
<accession>A0A9Q0M811</accession>
<name>A0A9Q0M811_BLOTA</name>
<keyword evidence="2 10" id="KW-0158">Chromosome</keyword>
<dbReference type="InterPro" id="IPR055260">
    <property type="entry name" value="Ndc80_CH"/>
</dbReference>
<gene>
    <name evidence="14" type="ORF">RDWZM_006943</name>
</gene>
<sequence>MNRFGFSTKKPDYHENAKEKRQYSAISNRISSHGPQVPNPDFTPTYGIQRKTNKLFSNEKCVPMISSLSTGKKFTSRLPSLGSTGRLSKGMMLNSERKSSASSKLKFGMTPQHSRASYMQQNAASTSRLSRASNVGRNKDSRQLSDANFHRQCRDEILQFLMEFDFSIPQNLLRPSMNDISRIYQFLLSHFYPEINIETGNRVNNKLNAIDVIVPKYLTELGYPYQLKRSDLISCSGGRQLGTILDSYCYIIEIIKYIGTESMLHRSDFESDIDFQENQIDTFLNNLVLNYDGDESYIKNDKDICRQVEDFVDKIYGTKAELDELETERSILLKKLEQLDDESARRDELPKKLEAYYAENAASAQYLVEIDKNIAEYEKNIGEVKKDLENQNEIWKQVSTETENWKEKVDSQKEVVMQYRLAVERKAQINGQMQLLSENVNQLDNNIISMSTLIYEKRAQSIEMLGELEETIKLAISEMKYPKINNFAPDFYKLFEDDEEWKQLQIELEKHKKETFSDNDNIVEFCQSFNHFGKRLEDKIKDFKQKIIQRNSSLKSSDLLELNCKKLKQMGVMEEKQKLFAELDQELKNLMAEMEVREKSQRENMHKLDLEIKCLTQRCLEFEKKLAVNKSEHNSLNQKNEELMNIIENKQQKFMKTMNERLKDDRKFINKTIKTREELYLRTERLYELKKCKLEEIRQYKFDINK</sequence>
<dbReference type="OrthoDB" id="6514555at2759"/>
<dbReference type="PANTHER" id="PTHR10643:SF2">
    <property type="entry name" value="KINETOCHORE PROTEIN NDC80 HOMOLOG"/>
    <property type="match status" value="1"/>
</dbReference>
<dbReference type="InterPro" id="IPR038273">
    <property type="entry name" value="Ndc80_sf"/>
</dbReference>
<proteinExistence type="inferred from homology"/>
<evidence type="ECO:0000256" key="1">
    <source>
        <dbReference type="ARBA" id="ARBA00007050"/>
    </source>
</evidence>
<feature type="region of interest" description="Disordered" evidence="12">
    <location>
        <begin position="118"/>
        <end position="143"/>
    </location>
</feature>
<keyword evidence="8 10" id="KW-0131">Cell cycle</keyword>
<dbReference type="EMBL" id="JAPWDV010000002">
    <property type="protein sequence ID" value="KAJ6221131.1"/>
    <property type="molecule type" value="Genomic_DNA"/>
</dbReference>
<evidence type="ECO:0000256" key="12">
    <source>
        <dbReference type="SAM" id="MobiDB-lite"/>
    </source>
</evidence>
<evidence type="ECO:0000256" key="4">
    <source>
        <dbReference type="ARBA" id="ARBA00022776"/>
    </source>
</evidence>
<dbReference type="GO" id="GO:0005634">
    <property type="term" value="C:nucleus"/>
    <property type="evidence" value="ECO:0007669"/>
    <property type="project" value="UniProtKB-SubCell"/>
</dbReference>
<dbReference type="GO" id="GO:0051315">
    <property type="term" value="P:attachment of mitotic spindle microtubules to kinetochore"/>
    <property type="evidence" value="ECO:0007669"/>
    <property type="project" value="UniProtKB-UniRule"/>
</dbReference>
<evidence type="ECO:0000256" key="2">
    <source>
        <dbReference type="ARBA" id="ARBA00022454"/>
    </source>
</evidence>
<protein>
    <recommendedName>
        <fullName evidence="10">Kinetochore protein NDC80</fullName>
    </recommendedName>
</protein>
<evidence type="ECO:0000256" key="6">
    <source>
        <dbReference type="ARBA" id="ARBA00023054"/>
    </source>
</evidence>
<evidence type="ECO:0000313" key="14">
    <source>
        <dbReference type="EMBL" id="KAJ6221131.1"/>
    </source>
</evidence>
<evidence type="ECO:0000256" key="10">
    <source>
        <dbReference type="RuleBase" id="RU368072"/>
    </source>
</evidence>
<evidence type="ECO:0000256" key="8">
    <source>
        <dbReference type="ARBA" id="ARBA00023306"/>
    </source>
</evidence>
<reference evidence="14" key="1">
    <citation type="submission" date="2022-12" db="EMBL/GenBank/DDBJ databases">
        <title>Genome assemblies of Blomia tropicalis.</title>
        <authorList>
            <person name="Cui Y."/>
        </authorList>
    </citation>
    <scope>NUCLEOTIDE SEQUENCE</scope>
    <source>
        <tissue evidence="14">Adult mites</tissue>
    </source>
</reference>
<keyword evidence="5 10" id="KW-0995">Kinetochore</keyword>
<evidence type="ECO:0000256" key="3">
    <source>
        <dbReference type="ARBA" id="ARBA00022618"/>
    </source>
</evidence>
<feature type="coiled-coil region" evidence="11">
    <location>
        <begin position="367"/>
        <end position="394"/>
    </location>
</feature>
<keyword evidence="3 10" id="KW-0132">Cell division</keyword>
<comment type="caution">
    <text evidence="14">The sequence shown here is derived from an EMBL/GenBank/DDBJ whole genome shotgun (WGS) entry which is preliminary data.</text>
</comment>
<organism evidence="14 15">
    <name type="scientific">Blomia tropicalis</name>
    <name type="common">Mite</name>
    <dbReference type="NCBI Taxonomy" id="40697"/>
    <lineage>
        <taxon>Eukaryota</taxon>
        <taxon>Metazoa</taxon>
        <taxon>Ecdysozoa</taxon>
        <taxon>Arthropoda</taxon>
        <taxon>Chelicerata</taxon>
        <taxon>Arachnida</taxon>
        <taxon>Acari</taxon>
        <taxon>Acariformes</taxon>
        <taxon>Sarcoptiformes</taxon>
        <taxon>Astigmata</taxon>
        <taxon>Glycyphagoidea</taxon>
        <taxon>Echimyopodidae</taxon>
        <taxon>Blomia</taxon>
    </lineage>
</organism>
<keyword evidence="15" id="KW-1185">Reference proteome</keyword>
<keyword evidence="6 11" id="KW-0175">Coiled coil</keyword>
<evidence type="ECO:0000256" key="9">
    <source>
        <dbReference type="ARBA" id="ARBA00023328"/>
    </source>
</evidence>
<evidence type="ECO:0000256" key="7">
    <source>
        <dbReference type="ARBA" id="ARBA00023242"/>
    </source>
</evidence>
<comment type="function">
    <text evidence="10">Acts as a component of the essential kinetochore-associated NDC80 complex, which is required for chromosome segregation and spindle checkpoint activity.</text>
</comment>
<dbReference type="PANTHER" id="PTHR10643">
    <property type="entry name" value="KINETOCHORE PROTEIN NDC80"/>
    <property type="match status" value="1"/>
</dbReference>
<evidence type="ECO:0000313" key="15">
    <source>
        <dbReference type="Proteomes" id="UP001142055"/>
    </source>
</evidence>
<comment type="similarity">
    <text evidence="1 10">Belongs to the NDC80/HEC1 family.</text>
</comment>